<keyword evidence="2" id="KW-1185">Reference proteome</keyword>
<dbReference type="Proteomes" id="UP001610444">
    <property type="component" value="Unassembled WGS sequence"/>
</dbReference>
<organism evidence="1 2">
    <name type="scientific">Aspergillus pseudodeflectus</name>
    <dbReference type="NCBI Taxonomy" id="176178"/>
    <lineage>
        <taxon>Eukaryota</taxon>
        <taxon>Fungi</taxon>
        <taxon>Dikarya</taxon>
        <taxon>Ascomycota</taxon>
        <taxon>Pezizomycotina</taxon>
        <taxon>Eurotiomycetes</taxon>
        <taxon>Eurotiomycetidae</taxon>
        <taxon>Eurotiales</taxon>
        <taxon>Aspergillaceae</taxon>
        <taxon>Aspergillus</taxon>
        <taxon>Aspergillus subgen. Nidulantes</taxon>
    </lineage>
</organism>
<dbReference type="RefSeq" id="XP_070902453.1">
    <property type="nucleotide sequence ID" value="XM_071037649.1"/>
</dbReference>
<comment type="caution">
    <text evidence="1">The sequence shown here is derived from an EMBL/GenBank/DDBJ whole genome shotgun (WGS) entry which is preliminary data.</text>
</comment>
<sequence>MSSVLQIHTLLLTIRRLPLRSLRHSDPDHYHFFNISRRISLDLLIRTLLLTIVLLVLSHPHDICSFQLQTSLFELHFASTVPLIPSVSRPITAVRTYFLGGQRDLWRVAI</sequence>
<proteinExistence type="predicted"/>
<gene>
    <name evidence="1" type="ORF">BJX68DRAFT_206741</name>
</gene>
<name>A0ABR4KVH4_9EURO</name>
<reference evidence="1 2" key="1">
    <citation type="submission" date="2024-07" db="EMBL/GenBank/DDBJ databases">
        <title>Section-level genome sequencing and comparative genomics of Aspergillus sections Usti and Cavernicolus.</title>
        <authorList>
            <consortium name="Lawrence Berkeley National Laboratory"/>
            <person name="Nybo J.L."/>
            <person name="Vesth T.C."/>
            <person name="Theobald S."/>
            <person name="Frisvad J.C."/>
            <person name="Larsen T.O."/>
            <person name="Kjaerboelling I."/>
            <person name="Rothschild-Mancinelli K."/>
            <person name="Lyhne E.K."/>
            <person name="Kogle M.E."/>
            <person name="Barry K."/>
            <person name="Clum A."/>
            <person name="Na H."/>
            <person name="Ledsgaard L."/>
            <person name="Lin J."/>
            <person name="Lipzen A."/>
            <person name="Kuo A."/>
            <person name="Riley R."/>
            <person name="Mondo S."/>
            <person name="LaButti K."/>
            <person name="Haridas S."/>
            <person name="Pangalinan J."/>
            <person name="Salamov A.A."/>
            <person name="Simmons B.A."/>
            <person name="Magnuson J.K."/>
            <person name="Chen J."/>
            <person name="Drula E."/>
            <person name="Henrissat B."/>
            <person name="Wiebenga A."/>
            <person name="Lubbers R.J."/>
            <person name="Gomes A.C."/>
            <person name="Macurrencykelacurrency M.R."/>
            <person name="Stajich J."/>
            <person name="Grigoriev I.V."/>
            <person name="Mortensen U.H."/>
            <person name="De vries R.P."/>
            <person name="Baker S.E."/>
            <person name="Andersen M.R."/>
        </authorList>
    </citation>
    <scope>NUCLEOTIDE SEQUENCE [LARGE SCALE GENOMIC DNA]</scope>
    <source>
        <strain evidence="1 2">CBS 756.74</strain>
    </source>
</reference>
<evidence type="ECO:0000313" key="2">
    <source>
        <dbReference type="Proteomes" id="UP001610444"/>
    </source>
</evidence>
<dbReference type="EMBL" id="JBFXLR010000008">
    <property type="protein sequence ID" value="KAL2856295.1"/>
    <property type="molecule type" value="Genomic_DNA"/>
</dbReference>
<protein>
    <submittedName>
        <fullName evidence="1">Uncharacterized protein</fullName>
    </submittedName>
</protein>
<accession>A0ABR4KVH4</accession>
<dbReference type="GeneID" id="98152813"/>
<evidence type="ECO:0000313" key="1">
    <source>
        <dbReference type="EMBL" id="KAL2856295.1"/>
    </source>
</evidence>